<dbReference type="Proteomes" id="UP000027345">
    <property type="component" value="Unassembled WGS sequence"/>
</dbReference>
<dbReference type="STRING" id="287986.DV20_09845"/>
<dbReference type="InterPro" id="IPR003615">
    <property type="entry name" value="HNH_nuc"/>
</dbReference>
<organism evidence="2 3">
    <name type="scientific">Amycolatopsis rifamycinica</name>
    <dbReference type="NCBI Taxonomy" id="287986"/>
    <lineage>
        <taxon>Bacteria</taxon>
        <taxon>Bacillati</taxon>
        <taxon>Actinomycetota</taxon>
        <taxon>Actinomycetes</taxon>
        <taxon>Pseudonocardiales</taxon>
        <taxon>Pseudonocardiaceae</taxon>
        <taxon>Amycolatopsis</taxon>
    </lineage>
</organism>
<dbReference type="EMBL" id="JMQI01000021">
    <property type="protein sequence ID" value="KDN22209.1"/>
    <property type="molecule type" value="Genomic_DNA"/>
</dbReference>
<dbReference type="Gene3D" id="1.10.30.50">
    <property type="match status" value="1"/>
</dbReference>
<dbReference type="eggNOG" id="COG1403">
    <property type="taxonomic scope" value="Bacteria"/>
</dbReference>
<name>A0A066UDK8_9PSEU</name>
<dbReference type="GO" id="GO:0004519">
    <property type="term" value="F:endonuclease activity"/>
    <property type="evidence" value="ECO:0007669"/>
    <property type="project" value="UniProtKB-KW"/>
</dbReference>
<keyword evidence="3" id="KW-1185">Reference proteome</keyword>
<feature type="domain" description="HNH nuclease" evidence="1">
    <location>
        <begin position="68"/>
        <end position="118"/>
    </location>
</feature>
<dbReference type="Pfam" id="PF14279">
    <property type="entry name" value="HNH_5"/>
    <property type="match status" value="1"/>
</dbReference>
<dbReference type="SMART" id="SM00507">
    <property type="entry name" value="HNHc"/>
    <property type="match status" value="1"/>
</dbReference>
<proteinExistence type="predicted"/>
<keyword evidence="2" id="KW-0540">Nuclease</keyword>
<dbReference type="InterPro" id="IPR052892">
    <property type="entry name" value="NA-targeting_endonuclease"/>
</dbReference>
<dbReference type="InterPro" id="IPR029471">
    <property type="entry name" value="HNH_5"/>
</dbReference>
<dbReference type="AlphaFoldDB" id="A0A066UDK8"/>
<keyword evidence="2" id="KW-0378">Hydrolase</keyword>
<reference evidence="2 3" key="1">
    <citation type="submission" date="2014-05" db="EMBL/GenBank/DDBJ databases">
        <title>Draft genome sequence of Amycolatopsis rifamycinica DSM 46095.</title>
        <authorList>
            <person name="Lal R."/>
            <person name="Saxena A."/>
            <person name="Kumari R."/>
            <person name="Mukherjee U."/>
            <person name="Singh P."/>
            <person name="Sangwan N."/>
            <person name="Mahato N.K."/>
        </authorList>
    </citation>
    <scope>NUCLEOTIDE SEQUENCE [LARGE SCALE GENOMIC DNA]</scope>
    <source>
        <strain evidence="2 3">DSM 46095</strain>
    </source>
</reference>
<protein>
    <submittedName>
        <fullName evidence="2">HNH endonuclease</fullName>
    </submittedName>
</protein>
<gene>
    <name evidence="2" type="ORF">DV20_09845</name>
</gene>
<dbReference type="CDD" id="cd00085">
    <property type="entry name" value="HNHc"/>
    <property type="match status" value="1"/>
</dbReference>
<dbReference type="OrthoDB" id="9802901at2"/>
<accession>A0A066UDK8</accession>
<sequence length="153" mass="17198">MKVLVLNAGYEPLQTVSVPHAIRMLVRHVAEIHEAEDGLAYGLFPRPKIVRLLRYVVMKWRYTQPPRWSRRGVLVRDGHRCAYCGQRATTIDHVTPLSRGGARTDWLNTVAACGGTARSCNARKADKLPGEAGMKLRFTPYVPAWDQLHRPGA</sequence>
<evidence type="ECO:0000313" key="3">
    <source>
        <dbReference type="Proteomes" id="UP000027345"/>
    </source>
</evidence>
<comment type="caution">
    <text evidence="2">The sequence shown here is derived from an EMBL/GenBank/DDBJ whole genome shotgun (WGS) entry which is preliminary data.</text>
</comment>
<dbReference type="PANTHER" id="PTHR33877:SF2">
    <property type="entry name" value="OS07G0170200 PROTEIN"/>
    <property type="match status" value="1"/>
</dbReference>
<keyword evidence="2" id="KW-0255">Endonuclease</keyword>
<evidence type="ECO:0000313" key="2">
    <source>
        <dbReference type="EMBL" id="KDN22209.1"/>
    </source>
</evidence>
<dbReference type="RefSeq" id="WP_043778568.1">
    <property type="nucleotide sequence ID" value="NZ_JMQI01000021.1"/>
</dbReference>
<evidence type="ECO:0000259" key="1">
    <source>
        <dbReference type="SMART" id="SM00507"/>
    </source>
</evidence>
<dbReference type="PANTHER" id="PTHR33877">
    <property type="entry name" value="SLL1193 PROTEIN"/>
    <property type="match status" value="1"/>
</dbReference>